<evidence type="ECO:0000256" key="2">
    <source>
        <dbReference type="SAM" id="MobiDB-lite"/>
    </source>
</evidence>
<dbReference type="EMBL" id="BSXW01000256">
    <property type="protein sequence ID" value="GMF16595.1"/>
    <property type="molecule type" value="Genomic_DNA"/>
</dbReference>
<proteinExistence type="predicted"/>
<evidence type="ECO:0000313" key="4">
    <source>
        <dbReference type="Proteomes" id="UP001165083"/>
    </source>
</evidence>
<evidence type="ECO:0000256" key="1">
    <source>
        <dbReference type="SAM" id="Coils"/>
    </source>
</evidence>
<feature type="region of interest" description="Disordered" evidence="2">
    <location>
        <begin position="39"/>
        <end position="66"/>
    </location>
</feature>
<sequence length="381" mass="43169">MSFGAPPMEDVQTIAEALAFIDSFDDAGLDHATERSRKTPGFMVGNATTGKRKNRTKKINPPGYSTRVQRGRKLELEALRREALELEMHVKRLKSIKTSSASSERNSDVSTSKWEAAVTMEYQERQRSEENNRKLKLMISHQRKVNEALRSEGIADQASYTEQSAQLENSTEVINLLENKIAEYYSESKSWDPVLSAGSVSSTVQTKHDEYRGEFVEINSTTPVPCLTELATNIAWKDLATIRDSPEKSGCCISGERRTSFVKNWNSTLQIQTATKYAQGVELFRKFQEPHRFVIVKAGLVMVKNEGLHFHDQLLIITHSKQDPRVSVVHVREQIYLDPQNKFTASNVEPSEILKHLSWKLGEDTEHLQDTLVDESENLLS</sequence>
<evidence type="ECO:0000313" key="3">
    <source>
        <dbReference type="EMBL" id="GMF16595.1"/>
    </source>
</evidence>
<dbReference type="OrthoDB" id="96069at2759"/>
<keyword evidence="1" id="KW-0175">Coiled coil</keyword>
<comment type="caution">
    <text evidence="3">The sequence shown here is derived from an EMBL/GenBank/DDBJ whole genome shotgun (WGS) entry which is preliminary data.</text>
</comment>
<keyword evidence="4" id="KW-1185">Reference proteome</keyword>
<gene>
    <name evidence="3" type="ORF">Plil01_000593900</name>
</gene>
<dbReference type="Proteomes" id="UP001165083">
    <property type="component" value="Unassembled WGS sequence"/>
</dbReference>
<accession>A0A9W6TND7</accession>
<protein>
    <submittedName>
        <fullName evidence="3">Unnamed protein product</fullName>
    </submittedName>
</protein>
<feature type="coiled-coil region" evidence="1">
    <location>
        <begin position="160"/>
        <end position="187"/>
    </location>
</feature>
<name>A0A9W6TND7_9STRA</name>
<reference evidence="3" key="1">
    <citation type="submission" date="2023-04" db="EMBL/GenBank/DDBJ databases">
        <title>Phytophthora lilii NBRC 32176.</title>
        <authorList>
            <person name="Ichikawa N."/>
            <person name="Sato H."/>
            <person name="Tonouchi N."/>
        </authorList>
    </citation>
    <scope>NUCLEOTIDE SEQUENCE</scope>
    <source>
        <strain evidence="3">NBRC 32176</strain>
    </source>
</reference>
<dbReference type="AlphaFoldDB" id="A0A9W6TND7"/>
<organism evidence="3 4">
    <name type="scientific">Phytophthora lilii</name>
    <dbReference type="NCBI Taxonomy" id="2077276"/>
    <lineage>
        <taxon>Eukaryota</taxon>
        <taxon>Sar</taxon>
        <taxon>Stramenopiles</taxon>
        <taxon>Oomycota</taxon>
        <taxon>Peronosporomycetes</taxon>
        <taxon>Peronosporales</taxon>
        <taxon>Peronosporaceae</taxon>
        <taxon>Phytophthora</taxon>
    </lineage>
</organism>